<dbReference type="EMBL" id="JACHHG010000003">
    <property type="protein sequence ID" value="MBB6097587.1"/>
    <property type="molecule type" value="Genomic_DNA"/>
</dbReference>
<accession>A0A841HW19</accession>
<reference evidence="4 5" key="1">
    <citation type="submission" date="2020-08" db="EMBL/GenBank/DDBJ databases">
        <title>Genomic Encyclopedia of Type Strains, Phase IV (KMG-IV): sequencing the most valuable type-strain genomes for metagenomic binning, comparative biology and taxonomic classification.</title>
        <authorList>
            <person name="Goeker M."/>
        </authorList>
    </citation>
    <scope>NUCLEOTIDE SEQUENCE [LARGE SCALE GENOMIC DNA]</scope>
    <source>
        <strain evidence="4 5">DSM 21458</strain>
    </source>
</reference>
<keyword evidence="5" id="KW-1185">Reference proteome</keyword>
<comment type="caution">
    <text evidence="4">The sequence shown here is derived from an EMBL/GenBank/DDBJ whole genome shotgun (WGS) entry which is preliminary data.</text>
</comment>
<dbReference type="InterPro" id="IPR018711">
    <property type="entry name" value="NAGPA"/>
</dbReference>
<evidence type="ECO:0000259" key="3">
    <source>
        <dbReference type="Pfam" id="PF09992"/>
    </source>
</evidence>
<proteinExistence type="predicted"/>
<name>A0A841HW19_9DEIO</name>
<dbReference type="Proteomes" id="UP000569951">
    <property type="component" value="Unassembled WGS sequence"/>
</dbReference>
<evidence type="ECO:0000313" key="5">
    <source>
        <dbReference type="Proteomes" id="UP000569951"/>
    </source>
</evidence>
<sequence>MRLQLIPLSLLLALFSPAFASARSPVCQTVSYRTPETGRTDRYTFCHVRAQDGLRLHLADSRGRPYGSFAALKQHLEARGQRLLLAMNGGMFHRDFRPVGLHVENGHEQAPLNLQTGWGNFFLKPNGVFYATATRFGITESGEFRRKRPPLQALRFATQSGPLLLRSGQLHPALRANSDSRLIRNGVCASGSTATLVLAETRVNLFEFATFFRHHLRCADALYLDGSLSALYAPGRERNSREPLGPILALSGSRPR</sequence>
<evidence type="ECO:0000256" key="2">
    <source>
        <dbReference type="SAM" id="SignalP"/>
    </source>
</evidence>
<feature type="signal peptide" evidence="2">
    <location>
        <begin position="1"/>
        <end position="20"/>
    </location>
</feature>
<dbReference type="RefSeq" id="WP_183985176.1">
    <property type="nucleotide sequence ID" value="NZ_JACHHG010000003.1"/>
</dbReference>
<feature type="region of interest" description="Disordered" evidence="1">
    <location>
        <begin position="237"/>
        <end position="256"/>
    </location>
</feature>
<gene>
    <name evidence="4" type="ORF">HNR42_001004</name>
</gene>
<evidence type="ECO:0000256" key="1">
    <source>
        <dbReference type="SAM" id="MobiDB-lite"/>
    </source>
</evidence>
<feature type="domain" description="Phosphodiester glycosidase" evidence="3">
    <location>
        <begin position="84"/>
        <end position="230"/>
    </location>
</feature>
<protein>
    <submittedName>
        <fullName evidence="4">Uncharacterized protein YigE (DUF2233 family)</fullName>
    </submittedName>
</protein>
<organism evidence="4 5">
    <name type="scientific">Deinobacterium chartae</name>
    <dbReference type="NCBI Taxonomy" id="521158"/>
    <lineage>
        <taxon>Bacteria</taxon>
        <taxon>Thermotogati</taxon>
        <taxon>Deinococcota</taxon>
        <taxon>Deinococci</taxon>
        <taxon>Deinococcales</taxon>
        <taxon>Deinococcaceae</taxon>
        <taxon>Deinobacterium</taxon>
    </lineage>
</organism>
<keyword evidence="2" id="KW-0732">Signal</keyword>
<dbReference type="Pfam" id="PF09992">
    <property type="entry name" value="NAGPA"/>
    <property type="match status" value="1"/>
</dbReference>
<evidence type="ECO:0000313" key="4">
    <source>
        <dbReference type="EMBL" id="MBB6097587.1"/>
    </source>
</evidence>
<dbReference type="AlphaFoldDB" id="A0A841HW19"/>
<feature type="chain" id="PRO_5033009161" evidence="2">
    <location>
        <begin position="21"/>
        <end position="256"/>
    </location>
</feature>